<comment type="catalytic activity">
    <reaction evidence="1">
        <text>5-amino-6-(5-phospho-D-ribosylamino)uracil + H2O = 5,6-diaminouracil + D-ribose 5-phosphate</text>
        <dbReference type="Rhea" id="RHEA:55020"/>
        <dbReference type="ChEBI" id="CHEBI:15377"/>
        <dbReference type="ChEBI" id="CHEBI:46252"/>
        <dbReference type="ChEBI" id="CHEBI:58453"/>
        <dbReference type="ChEBI" id="CHEBI:78346"/>
    </reaction>
</comment>
<evidence type="ECO:0000259" key="3">
    <source>
        <dbReference type="Pfam" id="PF08719"/>
    </source>
</evidence>
<evidence type="ECO:0000256" key="1">
    <source>
        <dbReference type="ARBA" id="ARBA00000022"/>
    </source>
</evidence>
<comment type="caution">
    <text evidence="4">The sequence shown here is derived from an EMBL/GenBank/DDBJ whole genome shotgun (WGS) entry which is preliminary data.</text>
</comment>
<keyword evidence="5" id="KW-1185">Reference proteome</keyword>
<sequence length="166" mass="18505">MSEYLFFWGHRPEPDGRVGKGCLSQWWPVDFEADGHPFASAEHYMMWRKATLFGDAGIAGQVLAAASPAAAKDLGRRVRGFDHARWEAERYGIVVAGNLAKFGQHDDLRRFLLSTGDRVLVEASPVDPVWGIGLAADDPRARDRATWRGLNLLGFALTEVRERLRG</sequence>
<gene>
    <name evidence="4" type="ORF">ACFQV2_30535</name>
</gene>
<evidence type="ECO:0000313" key="4">
    <source>
        <dbReference type="EMBL" id="MFC7617116.1"/>
    </source>
</evidence>
<name>A0ABW2TUG0_9PSEU</name>
<accession>A0ABW2TUG0</accession>
<protein>
    <submittedName>
        <fullName evidence="4">NADAR family protein</fullName>
    </submittedName>
</protein>
<dbReference type="CDD" id="cd15457">
    <property type="entry name" value="NADAR"/>
    <property type="match status" value="1"/>
</dbReference>
<dbReference type="Proteomes" id="UP001596512">
    <property type="component" value="Unassembled WGS sequence"/>
</dbReference>
<dbReference type="InterPro" id="IPR012816">
    <property type="entry name" value="NADAR"/>
</dbReference>
<evidence type="ECO:0000313" key="5">
    <source>
        <dbReference type="Proteomes" id="UP001596512"/>
    </source>
</evidence>
<dbReference type="InterPro" id="IPR037238">
    <property type="entry name" value="YbiA-like_sf"/>
</dbReference>
<dbReference type="SUPFAM" id="SSF143990">
    <property type="entry name" value="YbiA-like"/>
    <property type="match status" value="1"/>
</dbReference>
<dbReference type="EMBL" id="JBHTEY010000004">
    <property type="protein sequence ID" value="MFC7617116.1"/>
    <property type="molecule type" value="Genomic_DNA"/>
</dbReference>
<reference evidence="5" key="1">
    <citation type="journal article" date="2019" name="Int. J. Syst. Evol. Microbiol.">
        <title>The Global Catalogue of Microorganisms (GCM) 10K type strain sequencing project: providing services to taxonomists for standard genome sequencing and annotation.</title>
        <authorList>
            <consortium name="The Broad Institute Genomics Platform"/>
            <consortium name="The Broad Institute Genome Sequencing Center for Infectious Disease"/>
            <person name="Wu L."/>
            <person name="Ma J."/>
        </authorList>
    </citation>
    <scope>NUCLEOTIDE SEQUENCE [LARGE SCALE GENOMIC DNA]</scope>
    <source>
        <strain evidence="5">JCM 17695</strain>
    </source>
</reference>
<dbReference type="Gene3D" id="1.10.357.40">
    <property type="entry name" value="YbiA-like"/>
    <property type="match status" value="1"/>
</dbReference>
<feature type="domain" description="NADAR" evidence="3">
    <location>
        <begin position="6"/>
        <end position="165"/>
    </location>
</feature>
<dbReference type="NCBIfam" id="TIGR02464">
    <property type="entry name" value="ribofla_fusion"/>
    <property type="match status" value="1"/>
</dbReference>
<evidence type="ECO:0000256" key="2">
    <source>
        <dbReference type="ARBA" id="ARBA00000751"/>
    </source>
</evidence>
<proteinExistence type="predicted"/>
<organism evidence="4 5">
    <name type="scientific">Actinokineospora soli</name>
    <dbReference type="NCBI Taxonomy" id="1048753"/>
    <lineage>
        <taxon>Bacteria</taxon>
        <taxon>Bacillati</taxon>
        <taxon>Actinomycetota</taxon>
        <taxon>Actinomycetes</taxon>
        <taxon>Pseudonocardiales</taxon>
        <taxon>Pseudonocardiaceae</taxon>
        <taxon>Actinokineospora</taxon>
    </lineage>
</organism>
<comment type="catalytic activity">
    <reaction evidence="2">
        <text>2,5-diamino-6-hydroxy-4-(5-phosphoribosylamino)-pyrimidine + H2O = 2,5,6-triamino-4-hydroxypyrimidine + D-ribose 5-phosphate</text>
        <dbReference type="Rhea" id="RHEA:23436"/>
        <dbReference type="ChEBI" id="CHEBI:15377"/>
        <dbReference type="ChEBI" id="CHEBI:58614"/>
        <dbReference type="ChEBI" id="CHEBI:78346"/>
        <dbReference type="ChEBI" id="CHEBI:137796"/>
    </reaction>
</comment>
<dbReference type="Pfam" id="PF08719">
    <property type="entry name" value="NADAR"/>
    <property type="match status" value="1"/>
</dbReference>